<sequence length="241" mass="27880">MAAPIQNPAKSEVRSIIRFLHAKGQRPADIHKEIVSVYGNIMNRQNVMKWCCHFSEGRTNVHDEQRTGRPSVISDALLQRTEEAIHANRRLKLKELHQIIPEVSMTTLYEALTVKLGYRKLCARWVPKMLTEEHKMKRMGFALDFLTRYAEAGDEFLDLIVTGDETWVYHHTHESKQQSMQWHHSISPKAKKFKTSISVKKIIASVFWDRQGILLLEFMPPGTTINVAAYCQTLKCLRRAI</sequence>
<proteinExistence type="predicted"/>
<dbReference type="AlphaFoldDB" id="A0AAV1YSI4"/>
<dbReference type="Pfam" id="PF01359">
    <property type="entry name" value="Transposase_1"/>
    <property type="match status" value="1"/>
</dbReference>
<accession>A0AAV1YSI4</accession>
<evidence type="ECO:0008006" key="3">
    <source>
        <dbReference type="Google" id="ProtNLM"/>
    </source>
</evidence>
<dbReference type="EMBL" id="CAXIEN010000004">
    <property type="protein sequence ID" value="CAL1261915.1"/>
    <property type="molecule type" value="Genomic_DNA"/>
</dbReference>
<reference evidence="1 2" key="1">
    <citation type="submission" date="2024-04" db="EMBL/GenBank/DDBJ databases">
        <authorList>
            <person name="Rising A."/>
            <person name="Reimegard J."/>
            <person name="Sonavane S."/>
            <person name="Akerstrom W."/>
            <person name="Nylinder S."/>
            <person name="Hedman E."/>
            <person name="Kallberg Y."/>
        </authorList>
    </citation>
    <scope>NUCLEOTIDE SEQUENCE [LARGE SCALE GENOMIC DNA]</scope>
</reference>
<organism evidence="1 2">
    <name type="scientific">Larinioides sclopetarius</name>
    <dbReference type="NCBI Taxonomy" id="280406"/>
    <lineage>
        <taxon>Eukaryota</taxon>
        <taxon>Metazoa</taxon>
        <taxon>Ecdysozoa</taxon>
        <taxon>Arthropoda</taxon>
        <taxon>Chelicerata</taxon>
        <taxon>Arachnida</taxon>
        <taxon>Araneae</taxon>
        <taxon>Araneomorphae</taxon>
        <taxon>Entelegynae</taxon>
        <taxon>Araneoidea</taxon>
        <taxon>Araneidae</taxon>
        <taxon>Larinioides</taxon>
    </lineage>
</organism>
<dbReference type="Gene3D" id="3.30.420.10">
    <property type="entry name" value="Ribonuclease H-like superfamily/Ribonuclease H"/>
    <property type="match status" value="1"/>
</dbReference>
<dbReference type="PANTHER" id="PTHR46060:SF1">
    <property type="entry name" value="MARINER MOS1 TRANSPOSASE-LIKE PROTEIN"/>
    <property type="match status" value="1"/>
</dbReference>
<keyword evidence="2" id="KW-1185">Reference proteome</keyword>
<comment type="caution">
    <text evidence="1">The sequence shown here is derived from an EMBL/GenBank/DDBJ whole genome shotgun (WGS) entry which is preliminary data.</text>
</comment>
<gene>
    <name evidence="1" type="ORF">LARSCL_LOCUS682</name>
</gene>
<dbReference type="PANTHER" id="PTHR46060">
    <property type="entry name" value="MARINER MOS1 TRANSPOSASE-LIKE PROTEIN"/>
    <property type="match status" value="1"/>
</dbReference>
<dbReference type="InterPro" id="IPR001888">
    <property type="entry name" value="Transposase_1"/>
</dbReference>
<dbReference type="GO" id="GO:0003676">
    <property type="term" value="F:nucleic acid binding"/>
    <property type="evidence" value="ECO:0007669"/>
    <property type="project" value="InterPro"/>
</dbReference>
<dbReference type="InterPro" id="IPR036397">
    <property type="entry name" value="RNaseH_sf"/>
</dbReference>
<protein>
    <recommendedName>
        <fullName evidence="3">Mos1 transposase HTH domain-containing protein</fullName>
    </recommendedName>
</protein>
<dbReference type="Proteomes" id="UP001497382">
    <property type="component" value="Unassembled WGS sequence"/>
</dbReference>
<evidence type="ECO:0000313" key="2">
    <source>
        <dbReference type="Proteomes" id="UP001497382"/>
    </source>
</evidence>
<dbReference type="InterPro" id="IPR052709">
    <property type="entry name" value="Transposase-MT_Hybrid"/>
</dbReference>
<evidence type="ECO:0000313" key="1">
    <source>
        <dbReference type="EMBL" id="CAL1261915.1"/>
    </source>
</evidence>
<name>A0AAV1YSI4_9ARAC</name>